<dbReference type="AlphaFoldDB" id="A0A2S7KPP5"/>
<dbReference type="Proteomes" id="UP000239800">
    <property type="component" value="Unassembled WGS sequence"/>
</dbReference>
<evidence type="ECO:0000313" key="4">
    <source>
        <dbReference type="EMBL" id="PQB04580.1"/>
    </source>
</evidence>
<gene>
    <name evidence="4" type="ORF">BST85_06460</name>
</gene>
<dbReference type="Pfam" id="PF18962">
    <property type="entry name" value="Por_Secre_tail"/>
    <property type="match status" value="1"/>
</dbReference>
<protein>
    <recommendedName>
        <fullName evidence="3">Secretion system C-terminal sorting domain-containing protein</fullName>
    </recommendedName>
</protein>
<keyword evidence="1 2" id="KW-0732">Signal</keyword>
<dbReference type="EMBL" id="MQUB01000001">
    <property type="protein sequence ID" value="PQB04580.1"/>
    <property type="molecule type" value="Genomic_DNA"/>
</dbReference>
<dbReference type="NCBIfam" id="TIGR04183">
    <property type="entry name" value="Por_Secre_tail"/>
    <property type="match status" value="1"/>
</dbReference>
<sequence>MVRRLPIFSFALLLSCLVYSGVQSSTAVSKSELITVLDQSDNLQIKVYPNPFSDKVMISSNLSIDSYRIYNILGAQVREGSSQLKQLELDTSDLSSGIYMLEVQSGNRRMTVKLVRR</sequence>
<evidence type="ECO:0000259" key="3">
    <source>
        <dbReference type="Pfam" id="PF18962"/>
    </source>
</evidence>
<accession>A0A2S7KPP5</accession>
<evidence type="ECO:0000256" key="1">
    <source>
        <dbReference type="ARBA" id="ARBA00022729"/>
    </source>
</evidence>
<feature type="signal peptide" evidence="2">
    <location>
        <begin position="1"/>
        <end position="20"/>
    </location>
</feature>
<name>A0A2S7KPP5_9FLAO</name>
<evidence type="ECO:0000256" key="2">
    <source>
        <dbReference type="SAM" id="SignalP"/>
    </source>
</evidence>
<organism evidence="4 5">
    <name type="scientific">Aureitalea marina</name>
    <dbReference type="NCBI Taxonomy" id="930804"/>
    <lineage>
        <taxon>Bacteria</taxon>
        <taxon>Pseudomonadati</taxon>
        <taxon>Bacteroidota</taxon>
        <taxon>Flavobacteriia</taxon>
        <taxon>Flavobacteriales</taxon>
        <taxon>Flavobacteriaceae</taxon>
        <taxon>Aureitalea</taxon>
    </lineage>
</organism>
<reference evidence="4 5" key="1">
    <citation type="submission" date="2016-11" db="EMBL/GenBank/DDBJ databases">
        <title>Trade-off between light-utilization and light-protection in marine flavobacteria.</title>
        <authorList>
            <person name="Kumagai Y."/>
        </authorList>
    </citation>
    <scope>NUCLEOTIDE SEQUENCE [LARGE SCALE GENOMIC DNA]</scope>
    <source>
        <strain evidence="4 5">NBRC 107741</strain>
    </source>
</reference>
<dbReference type="InterPro" id="IPR026444">
    <property type="entry name" value="Secre_tail"/>
</dbReference>
<dbReference type="PROSITE" id="PS51257">
    <property type="entry name" value="PROKAR_LIPOPROTEIN"/>
    <property type="match status" value="1"/>
</dbReference>
<comment type="caution">
    <text evidence="4">The sequence shown here is derived from an EMBL/GenBank/DDBJ whole genome shotgun (WGS) entry which is preliminary data.</text>
</comment>
<feature type="chain" id="PRO_5015410655" description="Secretion system C-terminal sorting domain-containing protein" evidence="2">
    <location>
        <begin position="21"/>
        <end position="117"/>
    </location>
</feature>
<keyword evidence="5" id="KW-1185">Reference proteome</keyword>
<dbReference type="OrthoDB" id="862563at2"/>
<evidence type="ECO:0000313" key="5">
    <source>
        <dbReference type="Proteomes" id="UP000239800"/>
    </source>
</evidence>
<feature type="domain" description="Secretion system C-terminal sorting" evidence="3">
    <location>
        <begin position="47"/>
        <end position="115"/>
    </location>
</feature>
<proteinExistence type="predicted"/>
<dbReference type="RefSeq" id="WP_104812508.1">
    <property type="nucleotide sequence ID" value="NZ_MQUB01000001.1"/>
</dbReference>